<evidence type="ECO:0000313" key="5">
    <source>
        <dbReference type="EMBL" id="KOO27410.1"/>
    </source>
</evidence>
<dbReference type="PANTHER" id="PTHR13375">
    <property type="entry name" value="FMS INTERACTING PROTEIN"/>
    <property type="match status" value="1"/>
</dbReference>
<dbReference type="OrthoDB" id="20582at2759"/>
<evidence type="ECO:0000256" key="3">
    <source>
        <dbReference type="ARBA" id="ARBA00023242"/>
    </source>
</evidence>
<keyword evidence="3" id="KW-0539">Nucleus</keyword>
<evidence type="ECO:0000256" key="4">
    <source>
        <dbReference type="SAM" id="MobiDB-lite"/>
    </source>
</evidence>
<dbReference type="EMBL" id="JWZX01002719">
    <property type="protein sequence ID" value="KOO27410.1"/>
    <property type="molecule type" value="Genomic_DNA"/>
</dbReference>
<dbReference type="GO" id="GO:0000445">
    <property type="term" value="C:THO complex part of transcription export complex"/>
    <property type="evidence" value="ECO:0007669"/>
    <property type="project" value="TreeGrafter"/>
</dbReference>
<dbReference type="PANTHER" id="PTHR13375:SF3">
    <property type="entry name" value="THO COMPLEX SUBUNIT 5 HOMOLOG"/>
    <property type="match status" value="1"/>
</dbReference>
<comment type="caution">
    <text evidence="5">The sequence shown here is derived from an EMBL/GenBank/DDBJ whole genome shotgun (WGS) entry which is preliminary data.</text>
</comment>
<dbReference type="GO" id="GO:0006406">
    <property type="term" value="P:mRNA export from nucleus"/>
    <property type="evidence" value="ECO:0007669"/>
    <property type="project" value="TreeGrafter"/>
</dbReference>
<evidence type="ECO:0000256" key="2">
    <source>
        <dbReference type="ARBA" id="ARBA00008044"/>
    </source>
</evidence>
<keyword evidence="6" id="KW-1185">Reference proteome</keyword>
<gene>
    <name evidence="5" type="ORF">Ctob_006712</name>
</gene>
<evidence type="ECO:0000313" key="6">
    <source>
        <dbReference type="Proteomes" id="UP000037460"/>
    </source>
</evidence>
<feature type="region of interest" description="Disordered" evidence="4">
    <location>
        <begin position="432"/>
        <end position="452"/>
    </location>
</feature>
<dbReference type="InterPro" id="IPR019163">
    <property type="entry name" value="THO_Thoc5"/>
</dbReference>
<comment type="similarity">
    <text evidence="2">Belongs to the THOC5 family.</text>
</comment>
<comment type="subcellular location">
    <subcellularLocation>
        <location evidence="1">Nucleus</location>
    </subcellularLocation>
</comment>
<dbReference type="AlphaFoldDB" id="A0A0M0JLP4"/>
<name>A0A0M0JLP4_9EUKA</name>
<protein>
    <submittedName>
        <fullName evidence="5">Tho complex subunit 5-like protein</fullName>
    </submittedName>
</protein>
<organism evidence="5 6">
    <name type="scientific">Chrysochromulina tobinii</name>
    <dbReference type="NCBI Taxonomy" id="1460289"/>
    <lineage>
        <taxon>Eukaryota</taxon>
        <taxon>Haptista</taxon>
        <taxon>Haptophyta</taxon>
        <taxon>Prymnesiophyceae</taxon>
        <taxon>Prymnesiales</taxon>
        <taxon>Chrysochromulinaceae</taxon>
        <taxon>Chrysochromulina</taxon>
    </lineage>
</organism>
<reference evidence="6" key="1">
    <citation type="journal article" date="2015" name="PLoS Genet.">
        <title>Genome Sequence and Transcriptome Analyses of Chrysochromulina tobin: Metabolic Tools for Enhanced Algal Fitness in the Prominent Order Prymnesiales (Haptophyceae).</title>
        <authorList>
            <person name="Hovde B.T."/>
            <person name="Deodato C.R."/>
            <person name="Hunsperger H.M."/>
            <person name="Ryken S.A."/>
            <person name="Yost W."/>
            <person name="Jha R.K."/>
            <person name="Patterson J."/>
            <person name="Monnat R.J. Jr."/>
            <person name="Barlow S.B."/>
            <person name="Starkenburg S.R."/>
            <person name="Cattolico R.A."/>
        </authorList>
    </citation>
    <scope>NUCLEOTIDE SEQUENCE</scope>
    <source>
        <strain evidence="6">CCMP291</strain>
    </source>
</reference>
<dbReference type="Pfam" id="PF09766">
    <property type="entry name" value="FmiP_Thoc5"/>
    <property type="match status" value="1"/>
</dbReference>
<dbReference type="GO" id="GO:0003729">
    <property type="term" value="F:mRNA binding"/>
    <property type="evidence" value="ECO:0007669"/>
    <property type="project" value="TreeGrafter"/>
</dbReference>
<dbReference type="Proteomes" id="UP000037460">
    <property type="component" value="Unassembled WGS sequence"/>
</dbReference>
<feature type="compositionally biased region" description="Polar residues" evidence="4">
    <location>
        <begin position="440"/>
        <end position="452"/>
    </location>
</feature>
<accession>A0A0M0JLP4</accession>
<proteinExistence type="inferred from homology"/>
<evidence type="ECO:0000256" key="1">
    <source>
        <dbReference type="ARBA" id="ARBA00004123"/>
    </source>
</evidence>
<sequence>MSAPLETEERFPLEPSITAEQEVALATAALARHTKLCEALCTGLDKALESKKEVPMGGAQARVLLADGSLVLLELKQVNRTVWEQTAALKARSAAANQEVDVADLKLQNLQYEKNYFLREIRLARDLPPEKPIDLLSREAFEAAAPPELKGRREQDDPHAYHLARLELELQQRSDLCERRDVLQQEKAALEASLAGRRAFLEGMQGELASITRIARPLQDLLRQRLTTRWIESRQLELLPPPLRRLFERAVAHRETARPDLVVTVVGDLELAAQIRTGDLELKAAFAPSAVAGVRREAAALGLYIRLLADFPRSTVHVTLEWAHPPPATQRGGRGPPAALRAMAHPAALLAVAQAKTQTREPALVQMEAELNAPADPSAALRQHGGSFALSLTVQRAVSLLDVYLETEGQGGGATAIRGTLCSRRVRGRDRRRPFVYDPSSGQFDQSTSVGR</sequence>